<name>A0A382A8U9_9ZZZZ</name>
<organism evidence="1">
    <name type="scientific">marine metagenome</name>
    <dbReference type="NCBI Taxonomy" id="408172"/>
    <lineage>
        <taxon>unclassified sequences</taxon>
        <taxon>metagenomes</taxon>
        <taxon>ecological metagenomes</taxon>
    </lineage>
</organism>
<protein>
    <submittedName>
        <fullName evidence="1">Uncharacterized protein</fullName>
    </submittedName>
</protein>
<dbReference type="EMBL" id="UINC01024411">
    <property type="protein sequence ID" value="SVA97965.1"/>
    <property type="molecule type" value="Genomic_DNA"/>
</dbReference>
<evidence type="ECO:0000313" key="1">
    <source>
        <dbReference type="EMBL" id="SVA97965.1"/>
    </source>
</evidence>
<sequence>MTKDPSFGWICVLSAKRIYTATGRPSRVLWHEYAHILTPNHGHDDTWRGMMRELKQPLPARYQKRSRPSRPRS</sequence>
<gene>
    <name evidence="1" type="ORF">METZ01_LOCUS150819</name>
</gene>
<reference evidence="1" key="1">
    <citation type="submission" date="2018-05" db="EMBL/GenBank/DDBJ databases">
        <authorList>
            <person name="Lanie J.A."/>
            <person name="Ng W.-L."/>
            <person name="Kazmierczak K.M."/>
            <person name="Andrzejewski T.M."/>
            <person name="Davidsen T.M."/>
            <person name="Wayne K.J."/>
            <person name="Tettelin H."/>
            <person name="Glass J.I."/>
            <person name="Rusch D."/>
            <person name="Podicherti R."/>
            <person name="Tsui H.-C.T."/>
            <person name="Winkler M.E."/>
        </authorList>
    </citation>
    <scope>NUCLEOTIDE SEQUENCE</scope>
</reference>
<proteinExistence type="predicted"/>
<accession>A0A382A8U9</accession>
<dbReference type="AlphaFoldDB" id="A0A382A8U9"/>